<dbReference type="Proteomes" id="UP000499080">
    <property type="component" value="Unassembled WGS sequence"/>
</dbReference>
<protein>
    <submittedName>
        <fullName evidence="1">Uncharacterized protein</fullName>
    </submittedName>
</protein>
<dbReference type="OrthoDB" id="6437593at2759"/>
<sequence>MAKYCGGKKSIVYNVHNLLQIADDVRHYDSLSNFWCYEFENYLGQIKHGRIHVKPLSQLSRRFSEQIFELKPEQNPLRGTSSLDVTGFTTPRYPSVCSPFKCLPSF</sequence>
<dbReference type="AlphaFoldDB" id="A0A4Y2NZA7"/>
<comment type="caution">
    <text evidence="1">The sequence shown here is derived from an EMBL/GenBank/DDBJ whole genome shotgun (WGS) entry which is preliminary data.</text>
</comment>
<reference evidence="1 2" key="1">
    <citation type="journal article" date="2019" name="Sci. Rep.">
        <title>Orb-weaving spider Araneus ventricosus genome elucidates the spidroin gene catalogue.</title>
        <authorList>
            <person name="Kono N."/>
            <person name="Nakamura H."/>
            <person name="Ohtoshi R."/>
            <person name="Moran D.A.P."/>
            <person name="Shinohara A."/>
            <person name="Yoshida Y."/>
            <person name="Fujiwara M."/>
            <person name="Mori M."/>
            <person name="Tomita M."/>
            <person name="Arakawa K."/>
        </authorList>
    </citation>
    <scope>NUCLEOTIDE SEQUENCE [LARGE SCALE GENOMIC DNA]</scope>
</reference>
<dbReference type="EMBL" id="BGPR01009918">
    <property type="protein sequence ID" value="GBN43116.1"/>
    <property type="molecule type" value="Genomic_DNA"/>
</dbReference>
<evidence type="ECO:0000313" key="2">
    <source>
        <dbReference type="Proteomes" id="UP000499080"/>
    </source>
</evidence>
<evidence type="ECO:0000313" key="1">
    <source>
        <dbReference type="EMBL" id="GBN43116.1"/>
    </source>
</evidence>
<name>A0A4Y2NZA7_ARAVE</name>
<proteinExistence type="predicted"/>
<accession>A0A4Y2NZA7</accession>
<organism evidence="1 2">
    <name type="scientific">Araneus ventricosus</name>
    <name type="common">Orbweaver spider</name>
    <name type="synonym">Epeira ventricosa</name>
    <dbReference type="NCBI Taxonomy" id="182803"/>
    <lineage>
        <taxon>Eukaryota</taxon>
        <taxon>Metazoa</taxon>
        <taxon>Ecdysozoa</taxon>
        <taxon>Arthropoda</taxon>
        <taxon>Chelicerata</taxon>
        <taxon>Arachnida</taxon>
        <taxon>Araneae</taxon>
        <taxon>Araneomorphae</taxon>
        <taxon>Entelegynae</taxon>
        <taxon>Araneoidea</taxon>
        <taxon>Araneidae</taxon>
        <taxon>Araneus</taxon>
    </lineage>
</organism>
<keyword evidence="2" id="KW-1185">Reference proteome</keyword>
<gene>
    <name evidence="1" type="ORF">AVEN_100034_1</name>
</gene>